<accession>A0A0D1YP53</accession>
<feature type="transmembrane region" description="Helical" evidence="5">
    <location>
        <begin position="1122"/>
        <end position="1143"/>
    </location>
</feature>
<keyword evidence="3" id="KW-0547">Nucleotide-binding</keyword>
<evidence type="ECO:0000313" key="7">
    <source>
        <dbReference type="EMBL" id="KIW02447.1"/>
    </source>
</evidence>
<keyword evidence="2" id="KW-0677">Repeat</keyword>
<feature type="transmembrane region" description="Helical" evidence="5">
    <location>
        <begin position="347"/>
        <end position="365"/>
    </location>
</feature>
<dbReference type="HOGENOM" id="CLU_001640_2_0_1"/>
<keyword evidence="8" id="KW-1185">Reference proteome</keyword>
<organism evidence="7 8">
    <name type="scientific">Verruconis gallopava</name>
    <dbReference type="NCBI Taxonomy" id="253628"/>
    <lineage>
        <taxon>Eukaryota</taxon>
        <taxon>Fungi</taxon>
        <taxon>Dikarya</taxon>
        <taxon>Ascomycota</taxon>
        <taxon>Pezizomycotina</taxon>
        <taxon>Dothideomycetes</taxon>
        <taxon>Pleosporomycetidae</taxon>
        <taxon>Venturiales</taxon>
        <taxon>Sympoventuriaceae</taxon>
        <taxon>Verruconis</taxon>
    </lineage>
</organism>
<dbReference type="InterPro" id="IPR003593">
    <property type="entry name" value="AAA+_ATPase"/>
</dbReference>
<sequence length="1608" mass="178538">MAGPPLTRQIWTLTKKNLRISLQRHWLSTLIRALLAPTIYMFFISYMKNLFVPPSEFGIGTPVPIRGFIDALQASQGGRDTVAFVKNGHNGGQIEDLINYLSVYVTTAGKMVTVLDTEDELLTVCRNSLRGSSSCYGAAVFYSSPTEGESGYWNYTLRADSALGERIYVNRHDNDQEIYVLPFQHAIDLAIVNEFGNGSSSLPDEINEYPYTDMTQQERSDQIRRIYMNAVITILGIAYILGIIGVVYHLVGRMALERELGMSQLIEAMVPNKHRWQTQAVRLLALHFAMDIIWLPSWIVTGVILKVLVYTKTSFGIVVIWQVLSGLAFSSWSILGGSFFSKAQLSGISVIIVSLILAILAQVLTPNGLGSIVILSLLFTPMNYIFTVIDLGRWEHNGQAADLFQSSPPRIGSSEWELPVLTLWVFLLLQIVLYPILGALVERTKYGTASKARKVLFKTSPDSVDAIILRDFQKSYVPSWWSRRVLSLLDSEKKNVVNAVKCLNLKVMRGQILCLLGANGSGKSTTLDAITGLGTVTGGEIIVNGTGGIGYCPQKNVLWDELTVFEHVSIFNRLKSLNKPAGKEDVFDLIRACDLESKILAKAKTLSGGQKRKLQLAMMFAGGSHVCCIDEVSSGLDPLSRRKIWEILLRERNSRSLLLTTHFLDEADVLSDFIVLMSKGDVKAKGSAAELKHRFGGNYRVEVKKPKLVGTGLNEASKFSAEFNASDESYTFECLDSAEVARLLQEIENEGFEDYTVHGPSIESVFLNLCEEAHEEKASETWSWHDATTTTVKEGEEQAEATPIRYVRPKQENFLPASSGSASDGSFPVKNSKGLDLVSGSGTSFVSQTWILFKKRLTVLRRNYIPYVISVALPVVVAGLVTFFLKDFQGLTCSPQAQSSVPDVESFSTETNIFFLAGPTDRANTSIVALLSAMNSSLVRFVNSYDDFQNAITQQYNSIAPGGIYVEDTPTIAYVGNYVLYFAVLMQNILDQILSGQTIATQFKQFAVPFAPSAGHTLQLIFYFGLSMTAFPGFFALYPTRERLQKVRALHYSNGIRAGPLWLAYTCFDFVFVLAVAVLVTAIWLAVSNVWYNMGYVFVVFMLYGLTSSLLSYVFSLYTTSLLASFAWSVGYQAAMFTIYFVAYMTILTFRPAYAIDSDIKLAHFTLALITPSGNLLRSLLLTLNEFSVLCDGNEVAAYPGALDVFGGPILYLIVQACLLFTWLVWYDSGYQFTYLQDCSGLKKFIRRPLNEKRGRGDDNVAEPTPTGLANSGLLVQHIIKSFGEITAVEDITFGVAPSECFALLGPNGAGKSTTISLIRGDLRPDHGDVLIQGASVTSRRMLARKQLGVCPQFDAMDNMTVTEHLRFYGRARGVKEPDHNVDALIAAVNLNEYRDRLAHKLSGGNKRKLSLAIALVGNPAVLLLDEPSSGMDAANKRFLWKALVGVSEGRSMLITTHSLEEADRLANKVGIMATRMLALGTSEELRDKFGENLYVQIALKGAPHVPETKTREVKSWIENHIDGAQVEERLWYGQLRFSVPIRSCGIARLFKILQENQETLDLEYYSVSRATLDQIFLEVITRYKVTEEGTTRHKRKRKWWRAILDDA</sequence>
<evidence type="ECO:0000259" key="6">
    <source>
        <dbReference type="PROSITE" id="PS50893"/>
    </source>
</evidence>
<dbReference type="PROSITE" id="PS50893">
    <property type="entry name" value="ABC_TRANSPORTER_2"/>
    <property type="match status" value="2"/>
</dbReference>
<dbReference type="FunFam" id="3.40.50.300:FF:001345">
    <property type="entry name" value="Related to ABC transporter"/>
    <property type="match status" value="1"/>
</dbReference>
<dbReference type="PANTHER" id="PTHR19229">
    <property type="entry name" value="ATP-BINDING CASSETTE TRANSPORTER SUBFAMILY A ABCA"/>
    <property type="match status" value="1"/>
</dbReference>
<dbReference type="GO" id="GO:0005524">
    <property type="term" value="F:ATP binding"/>
    <property type="evidence" value="ECO:0007669"/>
    <property type="project" value="UniProtKB-KW"/>
</dbReference>
<dbReference type="PANTHER" id="PTHR19229:SF36">
    <property type="entry name" value="ATP-BINDING CASSETTE SUB-FAMILY A MEMBER 2"/>
    <property type="match status" value="1"/>
</dbReference>
<dbReference type="InterPro" id="IPR056264">
    <property type="entry name" value="R2_ABCA1-4-like"/>
</dbReference>
<feature type="transmembrane region" description="Helical" evidence="5">
    <location>
        <begin position="226"/>
        <end position="251"/>
    </location>
</feature>
<evidence type="ECO:0000256" key="2">
    <source>
        <dbReference type="ARBA" id="ARBA00022737"/>
    </source>
</evidence>
<evidence type="ECO:0000256" key="1">
    <source>
        <dbReference type="ARBA" id="ARBA00022448"/>
    </source>
</evidence>
<feature type="transmembrane region" description="Helical" evidence="5">
    <location>
        <begin position="284"/>
        <end position="308"/>
    </location>
</feature>
<feature type="transmembrane region" description="Helical" evidence="5">
    <location>
        <begin position="1020"/>
        <end position="1040"/>
    </location>
</feature>
<feature type="transmembrane region" description="Helical" evidence="5">
    <location>
        <begin position="26"/>
        <end position="46"/>
    </location>
</feature>
<keyword evidence="1" id="KW-0813">Transport</keyword>
<evidence type="ECO:0000256" key="3">
    <source>
        <dbReference type="ARBA" id="ARBA00022741"/>
    </source>
</evidence>
<dbReference type="GO" id="GO:0140359">
    <property type="term" value="F:ABC-type transporter activity"/>
    <property type="evidence" value="ECO:0007669"/>
    <property type="project" value="InterPro"/>
</dbReference>
<dbReference type="SMART" id="SM00382">
    <property type="entry name" value="AAA"/>
    <property type="match status" value="2"/>
</dbReference>
<dbReference type="EMBL" id="KN847549">
    <property type="protein sequence ID" value="KIW02447.1"/>
    <property type="molecule type" value="Genomic_DNA"/>
</dbReference>
<gene>
    <name evidence="7" type="ORF">PV09_06258</name>
</gene>
<dbReference type="GeneID" id="27314231"/>
<dbReference type="Pfam" id="PF23321">
    <property type="entry name" value="R1_ABCA1"/>
    <property type="match status" value="1"/>
</dbReference>
<keyword evidence="5" id="KW-0472">Membrane</keyword>
<dbReference type="GO" id="GO:0016887">
    <property type="term" value="F:ATP hydrolysis activity"/>
    <property type="evidence" value="ECO:0007669"/>
    <property type="project" value="InterPro"/>
</dbReference>
<dbReference type="VEuPathDB" id="FungiDB:PV09_06258"/>
<protein>
    <recommendedName>
        <fullName evidence="6">ABC transporter domain-containing protein</fullName>
    </recommendedName>
</protein>
<name>A0A0D1YP53_9PEZI</name>
<feature type="domain" description="ABC transporter" evidence="6">
    <location>
        <begin position="1274"/>
        <end position="1500"/>
    </location>
</feature>
<dbReference type="STRING" id="253628.A0A0D1YP53"/>
<feature type="transmembrane region" description="Helical" evidence="5">
    <location>
        <begin position="421"/>
        <end position="441"/>
    </location>
</feature>
<keyword evidence="4" id="KW-0067">ATP-binding</keyword>
<evidence type="ECO:0000256" key="5">
    <source>
        <dbReference type="SAM" id="Phobius"/>
    </source>
</evidence>
<keyword evidence="5" id="KW-1133">Transmembrane helix</keyword>
<dbReference type="InterPro" id="IPR026082">
    <property type="entry name" value="ABCA"/>
</dbReference>
<dbReference type="InParanoid" id="A0A0D1YP53"/>
<dbReference type="InterPro" id="IPR003439">
    <property type="entry name" value="ABC_transporter-like_ATP-bd"/>
</dbReference>
<feature type="transmembrane region" description="Helical" evidence="5">
    <location>
        <begin position="1210"/>
        <end position="1227"/>
    </location>
</feature>
<dbReference type="RefSeq" id="XP_016212316.1">
    <property type="nucleotide sequence ID" value="XM_016359868.1"/>
</dbReference>
<dbReference type="CDD" id="cd03263">
    <property type="entry name" value="ABC_subfamily_A"/>
    <property type="match status" value="2"/>
</dbReference>
<dbReference type="Proteomes" id="UP000053259">
    <property type="component" value="Unassembled WGS sequence"/>
</dbReference>
<dbReference type="Gene3D" id="3.40.50.300">
    <property type="entry name" value="P-loop containing nucleotide triphosphate hydrolases"/>
    <property type="match status" value="2"/>
</dbReference>
<evidence type="ECO:0000256" key="4">
    <source>
        <dbReference type="ARBA" id="ARBA00022840"/>
    </source>
</evidence>
<keyword evidence="5" id="KW-0812">Transmembrane</keyword>
<dbReference type="OrthoDB" id="8061355at2759"/>
<feature type="transmembrane region" description="Helical" evidence="5">
    <location>
        <begin position="1061"/>
        <end position="1087"/>
    </location>
</feature>
<dbReference type="PROSITE" id="PS00211">
    <property type="entry name" value="ABC_TRANSPORTER_1"/>
    <property type="match status" value="2"/>
</dbReference>
<feature type="transmembrane region" description="Helical" evidence="5">
    <location>
        <begin position="315"/>
        <end position="335"/>
    </location>
</feature>
<dbReference type="InterPro" id="IPR027417">
    <property type="entry name" value="P-loop_NTPase"/>
</dbReference>
<feature type="domain" description="ABC transporter" evidence="6">
    <location>
        <begin position="483"/>
        <end position="704"/>
    </location>
</feature>
<dbReference type="Pfam" id="PF00005">
    <property type="entry name" value="ABC_tran"/>
    <property type="match status" value="2"/>
</dbReference>
<reference evidence="7 8" key="1">
    <citation type="submission" date="2015-01" db="EMBL/GenBank/DDBJ databases">
        <title>The Genome Sequence of Ochroconis gallopava CBS43764.</title>
        <authorList>
            <consortium name="The Broad Institute Genomics Platform"/>
            <person name="Cuomo C."/>
            <person name="de Hoog S."/>
            <person name="Gorbushina A."/>
            <person name="Stielow B."/>
            <person name="Teixiera M."/>
            <person name="Abouelleil A."/>
            <person name="Chapman S.B."/>
            <person name="Priest M."/>
            <person name="Young S.K."/>
            <person name="Wortman J."/>
            <person name="Nusbaum C."/>
            <person name="Birren B."/>
        </authorList>
    </citation>
    <scope>NUCLEOTIDE SEQUENCE [LARGE SCALE GENOMIC DNA]</scope>
    <source>
        <strain evidence="7 8">CBS 43764</strain>
    </source>
</reference>
<feature type="transmembrane region" description="Helical" evidence="5">
    <location>
        <begin position="1093"/>
        <end position="1115"/>
    </location>
</feature>
<proteinExistence type="predicted"/>
<evidence type="ECO:0000313" key="8">
    <source>
        <dbReference type="Proteomes" id="UP000053259"/>
    </source>
</evidence>
<dbReference type="GO" id="GO:0005319">
    <property type="term" value="F:lipid transporter activity"/>
    <property type="evidence" value="ECO:0007669"/>
    <property type="project" value="TreeGrafter"/>
</dbReference>
<dbReference type="SUPFAM" id="SSF52540">
    <property type="entry name" value="P-loop containing nucleoside triphosphate hydrolases"/>
    <property type="match status" value="2"/>
</dbReference>
<feature type="transmembrane region" description="Helical" evidence="5">
    <location>
        <begin position="864"/>
        <end position="885"/>
    </location>
</feature>
<dbReference type="GO" id="GO:0016020">
    <property type="term" value="C:membrane"/>
    <property type="evidence" value="ECO:0007669"/>
    <property type="project" value="InterPro"/>
</dbReference>
<dbReference type="InterPro" id="IPR017871">
    <property type="entry name" value="ABC_transporter-like_CS"/>
</dbReference>